<proteinExistence type="predicted"/>
<reference evidence="2" key="2">
    <citation type="journal article" date="2015" name="Fish Shellfish Immunol.">
        <title>Early steps in the European eel (Anguilla anguilla)-Vibrio vulnificus interaction in the gills: Role of the RtxA13 toxin.</title>
        <authorList>
            <person name="Callol A."/>
            <person name="Pajuelo D."/>
            <person name="Ebbesson L."/>
            <person name="Teles M."/>
            <person name="MacKenzie S."/>
            <person name="Amaro C."/>
        </authorList>
    </citation>
    <scope>NUCLEOTIDE SEQUENCE</scope>
</reference>
<protein>
    <submittedName>
        <fullName evidence="2">Uncharacterized protein</fullName>
    </submittedName>
</protein>
<organism evidence="2">
    <name type="scientific">Anguilla anguilla</name>
    <name type="common">European freshwater eel</name>
    <name type="synonym">Muraena anguilla</name>
    <dbReference type="NCBI Taxonomy" id="7936"/>
    <lineage>
        <taxon>Eukaryota</taxon>
        <taxon>Metazoa</taxon>
        <taxon>Chordata</taxon>
        <taxon>Craniata</taxon>
        <taxon>Vertebrata</taxon>
        <taxon>Euteleostomi</taxon>
        <taxon>Actinopterygii</taxon>
        <taxon>Neopterygii</taxon>
        <taxon>Teleostei</taxon>
        <taxon>Anguilliformes</taxon>
        <taxon>Anguillidae</taxon>
        <taxon>Anguilla</taxon>
    </lineage>
</organism>
<feature type="compositionally biased region" description="Basic residues" evidence="1">
    <location>
        <begin position="8"/>
        <end position="19"/>
    </location>
</feature>
<dbReference type="AlphaFoldDB" id="A0A0E9WLX9"/>
<dbReference type="EMBL" id="GBXM01017977">
    <property type="protein sequence ID" value="JAH90600.1"/>
    <property type="molecule type" value="Transcribed_RNA"/>
</dbReference>
<name>A0A0E9WLX9_ANGAN</name>
<accession>A0A0E9WLX9</accession>
<evidence type="ECO:0000256" key="1">
    <source>
        <dbReference type="SAM" id="MobiDB-lite"/>
    </source>
</evidence>
<reference evidence="2" key="1">
    <citation type="submission" date="2014-11" db="EMBL/GenBank/DDBJ databases">
        <authorList>
            <person name="Amaro Gonzalez C."/>
        </authorList>
    </citation>
    <scope>NUCLEOTIDE SEQUENCE</scope>
</reference>
<feature type="compositionally biased region" description="Polar residues" evidence="1">
    <location>
        <begin position="21"/>
        <end position="35"/>
    </location>
</feature>
<sequence length="35" mass="4160">MRYNIKQPTKRKRSVHRPIKSSGSNLHIQKELNIT</sequence>
<feature type="region of interest" description="Disordered" evidence="1">
    <location>
        <begin position="1"/>
        <end position="35"/>
    </location>
</feature>
<evidence type="ECO:0000313" key="2">
    <source>
        <dbReference type="EMBL" id="JAH90600.1"/>
    </source>
</evidence>